<comment type="caution">
    <text evidence="1">The sequence shown here is derived from an EMBL/GenBank/DDBJ whole genome shotgun (WGS) entry which is preliminary data.</text>
</comment>
<dbReference type="PATRIC" id="fig|1042209.11.peg.4625"/>
<dbReference type="Proteomes" id="UP000022611">
    <property type="component" value="Unassembled WGS sequence"/>
</dbReference>
<accession>A0A010RU03</accession>
<evidence type="ECO:0000313" key="2">
    <source>
        <dbReference type="Proteomes" id="UP000022611"/>
    </source>
</evidence>
<name>A0A010RU03_PSEFL</name>
<evidence type="ECO:0000313" key="1">
    <source>
        <dbReference type="EMBL" id="EXF92429.1"/>
    </source>
</evidence>
<dbReference type="AlphaFoldDB" id="A0A010RU03"/>
<organism evidence="1 2">
    <name type="scientific">Pseudomonas fluorescens HK44</name>
    <dbReference type="NCBI Taxonomy" id="1042209"/>
    <lineage>
        <taxon>Bacteria</taxon>
        <taxon>Pseudomonadati</taxon>
        <taxon>Pseudomonadota</taxon>
        <taxon>Gammaproteobacteria</taxon>
        <taxon>Pseudomonadales</taxon>
        <taxon>Pseudomonadaceae</taxon>
        <taxon>Pseudomonas</taxon>
    </lineage>
</organism>
<protein>
    <submittedName>
        <fullName evidence="1">Addiction module antidote protein</fullName>
    </submittedName>
</protein>
<proteinExistence type="predicted"/>
<gene>
    <name evidence="1" type="ORF">HK44_011100</name>
</gene>
<dbReference type="HOGENOM" id="CLU_191274_1_0_6"/>
<sequence length="66" mass="7359">MKGRPHDEAMAEQFHADPDYAAELLIEVRRNGDSAELAILLRQMAKAFGQDEGWSLADAERKLSST</sequence>
<dbReference type="EMBL" id="AFOY02000017">
    <property type="protein sequence ID" value="EXF92429.1"/>
    <property type="molecule type" value="Genomic_DNA"/>
</dbReference>
<dbReference type="eggNOG" id="COG3636">
    <property type="taxonomic scope" value="Bacteria"/>
</dbReference>
<dbReference type="OrthoDB" id="9798416at2"/>
<dbReference type="RefSeq" id="WP_019693440.1">
    <property type="nucleotide sequence ID" value="NZ_AFOY02000017.1"/>
</dbReference>
<reference evidence="1 2" key="1">
    <citation type="journal article" date="2011" name="J. Bacteriol.">
        <title>Draft genome sequence of the polycyclic aromatic hydrocarbon-degrading, genetically engineered bioluminescent bioreporter Pseudomonas fluorescens HK44.</title>
        <authorList>
            <person name="Chauhan A."/>
            <person name="Layton A.C."/>
            <person name="Williams D.E."/>
            <person name="Smartt A.E."/>
            <person name="Ripp S."/>
            <person name="Karpinets T.V."/>
            <person name="Brown S.D."/>
            <person name="Sayler G.S."/>
        </authorList>
    </citation>
    <scope>NUCLEOTIDE SEQUENCE [LARGE SCALE GENOMIC DNA]</scope>
    <source>
        <strain evidence="1 2">HK44</strain>
    </source>
</reference>